<keyword evidence="6" id="KW-1185">Reference proteome</keyword>
<feature type="region of interest" description="Disordered" evidence="3">
    <location>
        <begin position="644"/>
        <end position="677"/>
    </location>
</feature>
<dbReference type="SMART" id="SM00225">
    <property type="entry name" value="BTB"/>
    <property type="match status" value="1"/>
</dbReference>
<dbReference type="PANTHER" id="PTHR43503">
    <property type="entry name" value="MCG48959-RELATED"/>
    <property type="match status" value="1"/>
</dbReference>
<feature type="compositionally biased region" description="Polar residues" evidence="3">
    <location>
        <begin position="581"/>
        <end position="608"/>
    </location>
</feature>
<dbReference type="Gene3D" id="2.120.10.80">
    <property type="entry name" value="Kelch-type beta propeller"/>
    <property type="match status" value="1"/>
</dbReference>
<reference evidence="5 6" key="1">
    <citation type="journal article" date="2018" name="G3 (Bethesda)">
        <title>Phylogenetic and Phylogenomic Definition of Rhizopus Species.</title>
        <authorList>
            <person name="Gryganskyi A.P."/>
            <person name="Golan J."/>
            <person name="Dolatabadi S."/>
            <person name="Mondo S."/>
            <person name="Robb S."/>
            <person name="Idnurm A."/>
            <person name="Muszewska A."/>
            <person name="Steczkiewicz K."/>
            <person name="Masonjones S."/>
            <person name="Liao H.L."/>
            <person name="Gajdeczka M.T."/>
            <person name="Anike F."/>
            <person name="Vuek A."/>
            <person name="Anishchenko I.M."/>
            <person name="Voigt K."/>
            <person name="de Hoog G.S."/>
            <person name="Smith M.E."/>
            <person name="Heitman J."/>
            <person name="Vilgalys R."/>
            <person name="Stajich J.E."/>
        </authorList>
    </citation>
    <scope>NUCLEOTIDE SEQUENCE [LARGE SCALE GENOMIC DNA]</scope>
    <source>
        <strain evidence="5 6">CBS 357.93</strain>
    </source>
</reference>
<protein>
    <recommendedName>
        <fullName evidence="4">BTB domain-containing protein</fullName>
    </recommendedName>
</protein>
<organism evidence="5 6">
    <name type="scientific">Rhizopus azygosporus</name>
    <name type="common">Rhizopus microsporus var. azygosporus</name>
    <dbReference type="NCBI Taxonomy" id="86630"/>
    <lineage>
        <taxon>Eukaryota</taxon>
        <taxon>Fungi</taxon>
        <taxon>Fungi incertae sedis</taxon>
        <taxon>Mucoromycota</taxon>
        <taxon>Mucoromycotina</taxon>
        <taxon>Mucoromycetes</taxon>
        <taxon>Mucorales</taxon>
        <taxon>Mucorineae</taxon>
        <taxon>Rhizopodaceae</taxon>
        <taxon>Rhizopus</taxon>
    </lineage>
</organism>
<dbReference type="Proteomes" id="UP000252139">
    <property type="component" value="Unassembled WGS sequence"/>
</dbReference>
<evidence type="ECO:0000313" key="5">
    <source>
        <dbReference type="EMBL" id="RCH90510.1"/>
    </source>
</evidence>
<gene>
    <name evidence="5" type="ORF">CU097_007867</name>
</gene>
<evidence type="ECO:0000256" key="3">
    <source>
        <dbReference type="SAM" id="MobiDB-lite"/>
    </source>
</evidence>
<accession>A0A367JKN8</accession>
<dbReference type="InterPro" id="IPR015915">
    <property type="entry name" value="Kelch-typ_b-propeller"/>
</dbReference>
<dbReference type="OrthoDB" id="10001928at2759"/>
<dbReference type="GO" id="GO:0045454">
    <property type="term" value="P:cell redox homeostasis"/>
    <property type="evidence" value="ECO:0007669"/>
    <property type="project" value="TreeGrafter"/>
</dbReference>
<dbReference type="SUPFAM" id="SSF54695">
    <property type="entry name" value="POZ domain"/>
    <property type="match status" value="1"/>
</dbReference>
<dbReference type="GO" id="GO:0005829">
    <property type="term" value="C:cytosol"/>
    <property type="evidence" value="ECO:0007669"/>
    <property type="project" value="TreeGrafter"/>
</dbReference>
<evidence type="ECO:0000259" key="4">
    <source>
        <dbReference type="SMART" id="SM00225"/>
    </source>
</evidence>
<dbReference type="InterPro" id="IPR000210">
    <property type="entry name" value="BTB/POZ_dom"/>
</dbReference>
<dbReference type="Gene3D" id="3.30.710.10">
    <property type="entry name" value="Potassium Channel Kv1.1, Chain A"/>
    <property type="match status" value="1"/>
</dbReference>
<dbReference type="STRING" id="86630.A0A367JKN8"/>
<feature type="region of interest" description="Disordered" evidence="3">
    <location>
        <begin position="690"/>
        <end position="721"/>
    </location>
</feature>
<evidence type="ECO:0000313" key="6">
    <source>
        <dbReference type="Proteomes" id="UP000252139"/>
    </source>
</evidence>
<keyword evidence="2" id="KW-0677">Repeat</keyword>
<evidence type="ECO:0000256" key="2">
    <source>
        <dbReference type="ARBA" id="ARBA00022737"/>
    </source>
</evidence>
<dbReference type="AlphaFoldDB" id="A0A367JKN8"/>
<dbReference type="Pfam" id="PF24681">
    <property type="entry name" value="Kelch_KLHDC2_KLHL20_DRC7"/>
    <property type="match status" value="1"/>
</dbReference>
<proteinExistence type="predicted"/>
<feature type="domain" description="BTB" evidence="4">
    <location>
        <begin position="409"/>
        <end position="519"/>
    </location>
</feature>
<sequence>MVGGGTPTQSIAELITEFHKTTGDVPPSLIGATATLINRHVYVFGGRLQSSRQISNRLYVLSLDTMSWKIAFPQNTPPVPRYFHSASAHNDTHIIFYGGMTVGQHQHRRSVPSDELTTLDDLVFLDIKSLAWEYPNLTNQPIPSPRYAHISTLVNDRLFILGGQDIENNYLTDISIFDCRKRAWCEPISTQQFQYGAYRSAAVAVTPIQLSPPFAPNMDLLTDPFEETNITVKETDISIHVYSNYSGAEIARQLHSWKINTNSECVDMLNQTEQVGANNTAPPPIRFPSAFMCGQQFILAGPHMSGAVQQFQIWALDMTSFVWTKVEPGPGIARGSWLRGMLYETMNKFLIFGHPARNMQDDYKNRVHCFDYLALVDIEVFGIYKPPQTSFSTIGQSLGLSMLKDSVLADLKITAIDNKSISVNSSVLAQRWPSIRSLLKPVTSPQPGMSEMLDHDKRELSFPDTYIVLIAFLQYIYTDHLVTAQQHQPQILSRLLFVADFFQITRLKELAIHALHQMLNMSTAAMIYESASLSNATSLQIRALRVLINAKKMMQRQQKMQQVTERPMVPVSPPQEAILPLNTTRTTSQSEPLNYYSNNSSKLLQKQDSPTAATTPTSPDFTQNNINHHTRYQNINNIPFASSQSATTLNHRRSPSEQSMSLDSYQVPGAPPTPISSKSIKLTTLLARQQQQQQQQNAYFDKENSPVSSAAPSPRLSPIQQPCTDTLIKNSNNSKTHFWRHNTVSTKKKTKTETRAFGFTLSK</sequence>
<comment type="caution">
    <text evidence="5">The sequence shown here is derived from an EMBL/GenBank/DDBJ whole genome shotgun (WGS) entry which is preliminary data.</text>
</comment>
<feature type="compositionally biased region" description="Low complexity" evidence="3">
    <location>
        <begin position="609"/>
        <end position="619"/>
    </location>
</feature>
<dbReference type="Pfam" id="PF00651">
    <property type="entry name" value="BTB"/>
    <property type="match status" value="1"/>
</dbReference>
<dbReference type="EMBL" id="PJQL01001110">
    <property type="protein sequence ID" value="RCH90510.1"/>
    <property type="molecule type" value="Genomic_DNA"/>
</dbReference>
<evidence type="ECO:0000256" key="1">
    <source>
        <dbReference type="ARBA" id="ARBA00022441"/>
    </source>
</evidence>
<feature type="region of interest" description="Disordered" evidence="3">
    <location>
        <begin position="558"/>
        <end position="625"/>
    </location>
</feature>
<dbReference type="InterPro" id="IPR011333">
    <property type="entry name" value="SKP1/BTB/POZ_sf"/>
</dbReference>
<dbReference type="SUPFAM" id="SSF117281">
    <property type="entry name" value="Kelch motif"/>
    <property type="match status" value="1"/>
</dbReference>
<dbReference type="PANTHER" id="PTHR43503:SF2">
    <property type="entry name" value="NEGATIVE REGULATOR OF SPORULATION MDS3-RELATED"/>
    <property type="match status" value="1"/>
</dbReference>
<name>A0A367JKN8_RHIAZ</name>
<keyword evidence="1" id="KW-0880">Kelch repeat</keyword>
<dbReference type="GO" id="GO:0005739">
    <property type="term" value="C:mitochondrion"/>
    <property type="evidence" value="ECO:0007669"/>
    <property type="project" value="TreeGrafter"/>
</dbReference>